<evidence type="ECO:0008006" key="4">
    <source>
        <dbReference type="Google" id="ProtNLM"/>
    </source>
</evidence>
<dbReference type="Proteomes" id="UP000740883">
    <property type="component" value="Unassembled WGS sequence"/>
</dbReference>
<reference evidence="2 3" key="1">
    <citation type="journal article" date="2020" name="Genome Biol. Evol.">
        <title>Comparative genomics of strictly vertically transmitted, feminizing microsporidia endosymbionts of amphipod crustaceans.</title>
        <authorList>
            <person name="Cormier A."/>
            <person name="Chebbi M.A."/>
            <person name="Giraud I."/>
            <person name="Wattier R."/>
            <person name="Teixeira M."/>
            <person name="Gilbert C."/>
            <person name="Rigaud T."/>
            <person name="Cordaux R."/>
        </authorList>
    </citation>
    <scope>NUCLEOTIDE SEQUENCE [LARGE SCALE GENOMIC DNA]</scope>
    <source>
        <strain evidence="2 3">Ou3-Ou53</strain>
    </source>
</reference>
<evidence type="ECO:0000313" key="2">
    <source>
        <dbReference type="EMBL" id="KAF9761653.1"/>
    </source>
</evidence>
<keyword evidence="1" id="KW-0812">Transmembrane</keyword>
<keyword evidence="3" id="KW-1185">Reference proteome</keyword>
<keyword evidence="1" id="KW-1133">Transmembrane helix</keyword>
<dbReference type="OrthoDB" id="2187995at2759"/>
<keyword evidence="1" id="KW-0472">Membrane</keyword>
<protein>
    <recommendedName>
        <fullName evidence="4">Vesicle transport v-snare protein</fullName>
    </recommendedName>
</protein>
<dbReference type="AlphaFoldDB" id="A0A9P6KYK7"/>
<organism evidence="2 3">
    <name type="scientific">Nosema granulosis</name>
    <dbReference type="NCBI Taxonomy" id="83296"/>
    <lineage>
        <taxon>Eukaryota</taxon>
        <taxon>Fungi</taxon>
        <taxon>Fungi incertae sedis</taxon>
        <taxon>Microsporidia</taxon>
        <taxon>Nosematidae</taxon>
        <taxon>Nosema</taxon>
    </lineage>
</organism>
<evidence type="ECO:0000256" key="1">
    <source>
        <dbReference type="SAM" id="Phobius"/>
    </source>
</evidence>
<dbReference type="EMBL" id="SBJO01000283">
    <property type="protein sequence ID" value="KAF9761653.1"/>
    <property type="molecule type" value="Genomic_DNA"/>
</dbReference>
<feature type="transmembrane region" description="Helical" evidence="1">
    <location>
        <begin position="162"/>
        <end position="181"/>
    </location>
</feature>
<comment type="caution">
    <text evidence="2">The sequence shown here is derived from an EMBL/GenBank/DDBJ whole genome shotgun (WGS) entry which is preliminary data.</text>
</comment>
<sequence>MFFIFYILSVTANILIQLQPNEPCTIYFTLDKDGSDIQVKLAKLDPDAFITYYFKKDEKHFDDSSSYYEEDYFVELTKDFSTRIEKKGNYKLIILNRDSYPSSVNFYSQLNNPTENKDSDVLAIKKLFSDIENKLISLYNGNMRLKTMQDKNILEAKRIIKGLYVMFLLPIIYFLVGFIKVRATKSMFAPKKGLKP</sequence>
<accession>A0A9P6KYK7</accession>
<name>A0A9P6KYK7_9MICR</name>
<proteinExistence type="predicted"/>
<evidence type="ECO:0000313" key="3">
    <source>
        <dbReference type="Proteomes" id="UP000740883"/>
    </source>
</evidence>
<gene>
    <name evidence="2" type="ORF">NGRA_2483</name>
</gene>